<feature type="region of interest" description="Disordered" evidence="1">
    <location>
        <begin position="133"/>
        <end position="153"/>
    </location>
</feature>
<feature type="region of interest" description="Disordered" evidence="1">
    <location>
        <begin position="1"/>
        <end position="34"/>
    </location>
</feature>
<name>A0A4Y1R383_PRUDU</name>
<dbReference type="AlphaFoldDB" id="A0A4Y1R383"/>
<dbReference type="EMBL" id="AP019299">
    <property type="protein sequence ID" value="BBG98526.1"/>
    <property type="molecule type" value="Genomic_DNA"/>
</dbReference>
<gene>
    <name evidence="2" type="ORF">Prudu_007947</name>
</gene>
<feature type="non-terminal residue" evidence="2">
    <location>
        <position position="1"/>
    </location>
</feature>
<protein>
    <submittedName>
        <fullName evidence="2">Uncharacterized protein</fullName>
    </submittedName>
</protein>
<accession>A0A4Y1R383</accession>
<evidence type="ECO:0000313" key="2">
    <source>
        <dbReference type="EMBL" id="BBG98526.1"/>
    </source>
</evidence>
<evidence type="ECO:0000256" key="1">
    <source>
        <dbReference type="SAM" id="MobiDB-lite"/>
    </source>
</evidence>
<proteinExistence type="predicted"/>
<sequence length="153" mass="17094">QRPIPVQFELAATTEARRPSPPVPFDSPRRRLPPVTSRLPWTAAYRPETGDFSPEFTQTSSHSFSLISLPNLSSEAPGVQLTHRRDLRRVQLARTSSRRRTKETARAIILAPDPPPKCRSSFVTFLNPVEDFGNGQNTGGTLPNFRQKSGEKC</sequence>
<reference evidence="2" key="1">
    <citation type="journal article" date="2019" name="Science">
        <title>Mutation of a bHLH transcription factor allowed almond domestication.</title>
        <authorList>
            <person name="Sanchez-Perez R."/>
            <person name="Pavan S."/>
            <person name="Mazzeo R."/>
            <person name="Moldovan C."/>
            <person name="Aiese Cigliano R."/>
            <person name="Del Cueto J."/>
            <person name="Ricciardi F."/>
            <person name="Lotti C."/>
            <person name="Ricciardi L."/>
            <person name="Dicenta F."/>
            <person name="Lopez-Marques R.L."/>
            <person name="Lindberg Moller B."/>
        </authorList>
    </citation>
    <scope>NUCLEOTIDE SEQUENCE</scope>
</reference>
<organism evidence="2">
    <name type="scientific">Prunus dulcis</name>
    <name type="common">Almond</name>
    <name type="synonym">Amygdalus dulcis</name>
    <dbReference type="NCBI Taxonomy" id="3755"/>
    <lineage>
        <taxon>Eukaryota</taxon>
        <taxon>Viridiplantae</taxon>
        <taxon>Streptophyta</taxon>
        <taxon>Embryophyta</taxon>
        <taxon>Tracheophyta</taxon>
        <taxon>Spermatophyta</taxon>
        <taxon>Magnoliopsida</taxon>
        <taxon>eudicotyledons</taxon>
        <taxon>Gunneridae</taxon>
        <taxon>Pentapetalae</taxon>
        <taxon>rosids</taxon>
        <taxon>fabids</taxon>
        <taxon>Rosales</taxon>
        <taxon>Rosaceae</taxon>
        <taxon>Amygdaloideae</taxon>
        <taxon>Amygdaleae</taxon>
        <taxon>Prunus</taxon>
    </lineage>
</organism>